<proteinExistence type="predicted"/>
<feature type="transmembrane region" description="Helical" evidence="1">
    <location>
        <begin position="18"/>
        <end position="37"/>
    </location>
</feature>
<evidence type="ECO:0000313" key="2">
    <source>
        <dbReference type="EMBL" id="EKV26362.1"/>
    </source>
</evidence>
<dbReference type="eggNOG" id="COG3069">
    <property type="taxonomic scope" value="Bacteria"/>
</dbReference>
<evidence type="ECO:0000313" key="3">
    <source>
        <dbReference type="Proteomes" id="UP000009881"/>
    </source>
</evidence>
<keyword evidence="3" id="KW-1185">Reference proteome</keyword>
<feature type="transmembrane region" description="Helical" evidence="1">
    <location>
        <begin position="43"/>
        <end position="61"/>
    </location>
</feature>
<feature type="transmembrane region" description="Helical" evidence="1">
    <location>
        <begin position="231"/>
        <end position="251"/>
    </location>
</feature>
<dbReference type="PATRIC" id="fig|1238182.3.peg.4348"/>
<comment type="caution">
    <text evidence="2">The sequence shown here is derived from an EMBL/GenBank/DDBJ whole genome shotgun (WGS) entry which is preliminary data.</text>
</comment>
<gene>
    <name evidence="2" type="ORF">C882_2797</name>
</gene>
<feature type="transmembrane region" description="Helical" evidence="1">
    <location>
        <begin position="116"/>
        <end position="138"/>
    </location>
</feature>
<organism evidence="2 3">
    <name type="scientific">Caenispirillum salinarum AK4</name>
    <dbReference type="NCBI Taxonomy" id="1238182"/>
    <lineage>
        <taxon>Bacteria</taxon>
        <taxon>Pseudomonadati</taxon>
        <taxon>Pseudomonadota</taxon>
        <taxon>Alphaproteobacteria</taxon>
        <taxon>Rhodospirillales</taxon>
        <taxon>Novispirillaceae</taxon>
        <taxon>Caenispirillum</taxon>
    </lineage>
</organism>
<feature type="transmembrane region" description="Helical" evidence="1">
    <location>
        <begin position="159"/>
        <end position="180"/>
    </location>
</feature>
<keyword evidence="1" id="KW-0472">Membrane</keyword>
<keyword evidence="1" id="KW-0812">Transmembrane</keyword>
<feature type="transmembrane region" description="Helical" evidence="1">
    <location>
        <begin position="257"/>
        <end position="277"/>
    </location>
</feature>
<accession>K9GMN5</accession>
<reference evidence="2 3" key="1">
    <citation type="journal article" date="2013" name="Genome Announc.">
        <title>Draft Genome Sequence of an Alphaproteobacterium, Caenispirillum salinarum AK4(T), Isolated from a Solar Saltern.</title>
        <authorList>
            <person name="Khatri I."/>
            <person name="Singh A."/>
            <person name="Korpole S."/>
            <person name="Pinnaka A.K."/>
            <person name="Subramanian S."/>
        </authorList>
    </citation>
    <scope>NUCLEOTIDE SEQUENCE [LARGE SCALE GENOMIC DNA]</scope>
    <source>
        <strain evidence="2 3">AK4</strain>
    </source>
</reference>
<dbReference type="EMBL" id="ANHY01000031">
    <property type="protein sequence ID" value="EKV26362.1"/>
    <property type="molecule type" value="Genomic_DNA"/>
</dbReference>
<feature type="transmembrane region" description="Helical" evidence="1">
    <location>
        <begin position="68"/>
        <end position="85"/>
    </location>
</feature>
<feature type="transmembrane region" description="Helical" evidence="1">
    <location>
        <begin position="383"/>
        <end position="409"/>
    </location>
</feature>
<feature type="transmembrane region" description="Helical" evidence="1">
    <location>
        <begin position="343"/>
        <end position="371"/>
    </location>
</feature>
<name>K9GMN5_9PROT</name>
<evidence type="ECO:0000256" key="1">
    <source>
        <dbReference type="SAM" id="Phobius"/>
    </source>
</evidence>
<feature type="transmembrane region" description="Helical" evidence="1">
    <location>
        <begin position="429"/>
        <end position="448"/>
    </location>
</feature>
<keyword evidence="1" id="KW-1133">Transmembrane helix</keyword>
<feature type="transmembrane region" description="Helical" evidence="1">
    <location>
        <begin position="312"/>
        <end position="331"/>
    </location>
</feature>
<dbReference type="Proteomes" id="UP000009881">
    <property type="component" value="Unassembled WGS sequence"/>
</dbReference>
<protein>
    <submittedName>
        <fullName evidence="2">H+/citrate symporter</fullName>
    </submittedName>
</protein>
<dbReference type="STRING" id="1238182.C882_2797"/>
<dbReference type="AlphaFoldDB" id="K9GMN5"/>
<sequence length="453" mass="46827">MVAVVAFLAYAPTERPPLLWTACGGLAVYLASQVLVLPAKGRVFLGLAAVTGAAAWVLEVPPDALREGLFRAVFIASLFTMFGYLRDPAEASPRMQAAGRYLAARRPGRRYAAMTFGGHLMALALGIGVVHLLGTMVTRATVDVDNAHIRLRRRRMLSAVARAFIVILAWSPASLAVAVVLSDLPETSWGAVAPWCAGYALMMLLAGWALDRFVKAPDGTVPPPPDSDAGARVLLPVLGLVALVFGLGAAWSSLLGVRLVIGVMTAAPVVGMAWVMLQCRRGGAGRGAALRCFAGRVERHVTEALPSHRLEVAVLSSAVFAGSVAVALVPTEALSSLWAAVPLPGWALLAALAVLVVALAQVGLHPVLLVTAVSGALPAPAELGVPAAAVAVALTAAWALSAASSPYAAVTLLMGRIGGETAATVGRRWNGPWTLTCLAILAAWLLVLTRAGA</sequence>
<feature type="transmembrane region" description="Helical" evidence="1">
    <location>
        <begin position="192"/>
        <end position="210"/>
    </location>
</feature>